<dbReference type="Pfam" id="PF12138">
    <property type="entry name" value="Spherulin4"/>
    <property type="match status" value="1"/>
</dbReference>
<evidence type="ECO:0000313" key="2">
    <source>
        <dbReference type="Proteomes" id="UP000199323"/>
    </source>
</evidence>
<dbReference type="InterPro" id="IPR021986">
    <property type="entry name" value="Spherulin4"/>
</dbReference>
<dbReference type="EMBL" id="FONG01000004">
    <property type="protein sequence ID" value="SFE61786.1"/>
    <property type="molecule type" value="Genomic_DNA"/>
</dbReference>
<dbReference type="AlphaFoldDB" id="A0A1I2C007"/>
<evidence type="ECO:0000313" key="1">
    <source>
        <dbReference type="EMBL" id="SFE61786.1"/>
    </source>
</evidence>
<name>A0A1I2C007_9ACTN</name>
<sequence length="237" mass="25319">MSSAFHGFPAGPPAPPSGRGSLLVPLYVHPVVDPSAWRALEDAAPGLYGAVLNAADGPGERPDPVYAAAAARLRRAGVRLLGYVDTDYADRPTHAVYRDLRRHRAWYATDGVFFDRVASGARQVAYYRWLARTARLCGARTVVFNPGVHPDPGYARIADLLVTFEGSWDDYQHLTVPHWTAGHPAARFCHLVHGVPDGLAVRAGRMAAVRGAGVHCAVPGVPPNPWQSVPVPAGGAV</sequence>
<dbReference type="RefSeq" id="WP_093712788.1">
    <property type="nucleotide sequence ID" value="NZ_FONG01000004.1"/>
</dbReference>
<accession>A0A1I2C007</accession>
<dbReference type="PANTHER" id="PTHR35040:SF9">
    <property type="entry name" value="4-LIKE CELL SURFACE PROTEIN, PUTATIVE (AFU_ORTHOLOGUE AFUA_4G14080)-RELATED"/>
    <property type="match status" value="1"/>
</dbReference>
<dbReference type="OrthoDB" id="508445at2"/>
<reference evidence="2" key="1">
    <citation type="submission" date="2016-10" db="EMBL/GenBank/DDBJ databases">
        <authorList>
            <person name="Varghese N."/>
            <person name="Submissions S."/>
        </authorList>
    </citation>
    <scope>NUCLEOTIDE SEQUENCE [LARGE SCALE GENOMIC DNA]</scope>
    <source>
        <strain evidence="2">CGMCC 4.3510</strain>
    </source>
</reference>
<dbReference type="PANTHER" id="PTHR35040">
    <property type="match status" value="1"/>
</dbReference>
<protein>
    <submittedName>
        <fullName evidence="1">Spherulation-specific family 4</fullName>
    </submittedName>
</protein>
<dbReference type="STRING" id="380248.SAMN05216251_10487"/>
<gene>
    <name evidence="1" type="ORF">SAMN05216251_10487</name>
</gene>
<organism evidence="1 2">
    <name type="scientific">Actinacidiphila alni</name>
    <dbReference type="NCBI Taxonomy" id="380248"/>
    <lineage>
        <taxon>Bacteria</taxon>
        <taxon>Bacillati</taxon>
        <taxon>Actinomycetota</taxon>
        <taxon>Actinomycetes</taxon>
        <taxon>Kitasatosporales</taxon>
        <taxon>Streptomycetaceae</taxon>
        <taxon>Actinacidiphila</taxon>
    </lineage>
</organism>
<dbReference type="Proteomes" id="UP000199323">
    <property type="component" value="Unassembled WGS sequence"/>
</dbReference>
<keyword evidence="2" id="KW-1185">Reference proteome</keyword>
<proteinExistence type="predicted"/>